<gene>
    <name evidence="2" type="ORF">PSNMU_V1.4_AUG-EV-PASAV3_0031450</name>
</gene>
<feature type="domain" description="Cyclin C-terminal" evidence="1">
    <location>
        <begin position="60"/>
        <end position="180"/>
    </location>
</feature>
<protein>
    <recommendedName>
        <fullName evidence="1">Cyclin C-terminal domain-containing protein</fullName>
    </recommendedName>
</protein>
<evidence type="ECO:0000259" key="1">
    <source>
        <dbReference type="SMART" id="SM01332"/>
    </source>
</evidence>
<dbReference type="EMBL" id="CAACVS010000088">
    <property type="protein sequence ID" value="VEU36389.1"/>
    <property type="molecule type" value="Genomic_DNA"/>
</dbReference>
<dbReference type="SMART" id="SM01332">
    <property type="entry name" value="Cyclin_C"/>
    <property type="match status" value="1"/>
</dbReference>
<evidence type="ECO:0000313" key="3">
    <source>
        <dbReference type="Proteomes" id="UP000291116"/>
    </source>
</evidence>
<dbReference type="Gene3D" id="1.10.472.10">
    <property type="entry name" value="Cyclin-like"/>
    <property type="match status" value="1"/>
</dbReference>
<evidence type="ECO:0000313" key="2">
    <source>
        <dbReference type="EMBL" id="VEU36389.1"/>
    </source>
</evidence>
<proteinExistence type="predicted"/>
<dbReference type="Proteomes" id="UP000291116">
    <property type="component" value="Unassembled WGS sequence"/>
</dbReference>
<reference evidence="2 3" key="1">
    <citation type="submission" date="2019-01" db="EMBL/GenBank/DDBJ databases">
        <authorList>
            <person name="Ferrante I. M."/>
        </authorList>
    </citation>
    <scope>NUCLEOTIDE SEQUENCE [LARGE SCALE GENOMIC DNA]</scope>
    <source>
        <strain evidence="2 3">B856</strain>
    </source>
</reference>
<dbReference type="InterPro" id="IPR036915">
    <property type="entry name" value="Cyclin-like_sf"/>
</dbReference>
<keyword evidence="3" id="KW-1185">Reference proteome</keyword>
<name>A0A448Z355_9STRA</name>
<dbReference type="InterPro" id="IPR004367">
    <property type="entry name" value="Cyclin_C-dom"/>
</dbReference>
<organism evidence="2 3">
    <name type="scientific">Pseudo-nitzschia multistriata</name>
    <dbReference type="NCBI Taxonomy" id="183589"/>
    <lineage>
        <taxon>Eukaryota</taxon>
        <taxon>Sar</taxon>
        <taxon>Stramenopiles</taxon>
        <taxon>Ochrophyta</taxon>
        <taxon>Bacillariophyta</taxon>
        <taxon>Bacillariophyceae</taxon>
        <taxon>Bacillariophycidae</taxon>
        <taxon>Bacillariales</taxon>
        <taxon>Bacillariaceae</taxon>
        <taxon>Pseudo-nitzschia</taxon>
    </lineage>
</organism>
<sequence>MAALCLAIKVHGEVDSSSPETEASIMTVILRLGRGQFSSEELKMMEKSALKRLQWLLHPPTPQVFISFFVELFCAGDNIELKDTAIYLVELSVHDYYFVPLKPSVVALAALSTASSILGLSESWLTGVREDLLLRNGYEEPASIDACSARLEILYASCGTQANDDYVDHADEIIGNHSPRSVMN</sequence>
<dbReference type="OrthoDB" id="5590282at2759"/>
<dbReference type="AlphaFoldDB" id="A0A448Z355"/>
<dbReference type="CDD" id="cd20537">
    <property type="entry name" value="CYCLIN_CCNO-like_rpt2"/>
    <property type="match status" value="1"/>
</dbReference>
<dbReference type="SUPFAM" id="SSF47954">
    <property type="entry name" value="Cyclin-like"/>
    <property type="match status" value="1"/>
</dbReference>
<dbReference type="Pfam" id="PF02984">
    <property type="entry name" value="Cyclin_C"/>
    <property type="match status" value="1"/>
</dbReference>
<accession>A0A448Z355</accession>